<evidence type="ECO:0000313" key="2">
    <source>
        <dbReference type="Proteomes" id="UP000808337"/>
    </source>
</evidence>
<protein>
    <submittedName>
        <fullName evidence="1">YbhB/YbcL family Raf kinase inhibitor-like protein</fullName>
    </submittedName>
</protein>
<dbReference type="AlphaFoldDB" id="A0A9D7XS89"/>
<dbReference type="SUPFAM" id="SSF49777">
    <property type="entry name" value="PEBP-like"/>
    <property type="match status" value="1"/>
</dbReference>
<dbReference type="PANTHER" id="PTHR30289">
    <property type="entry name" value="UNCHARACTERIZED PROTEIN YBCL-RELATED"/>
    <property type="match status" value="1"/>
</dbReference>
<name>A0A9D7XS89_9BACT</name>
<dbReference type="InterPro" id="IPR005247">
    <property type="entry name" value="YbhB_YbcL/LppC-like"/>
</dbReference>
<dbReference type="Pfam" id="PF01161">
    <property type="entry name" value="PBP"/>
    <property type="match status" value="1"/>
</dbReference>
<evidence type="ECO:0000313" key="1">
    <source>
        <dbReference type="EMBL" id="MBK9982243.1"/>
    </source>
</evidence>
<dbReference type="EMBL" id="JADKGY010000006">
    <property type="protein sequence ID" value="MBK9982243.1"/>
    <property type="molecule type" value="Genomic_DNA"/>
</dbReference>
<organism evidence="1 2">
    <name type="scientific">Candidatus Opimibacter skivensis</name>
    <dbReference type="NCBI Taxonomy" id="2982028"/>
    <lineage>
        <taxon>Bacteria</taxon>
        <taxon>Pseudomonadati</taxon>
        <taxon>Bacteroidota</taxon>
        <taxon>Saprospiria</taxon>
        <taxon>Saprospirales</taxon>
        <taxon>Saprospiraceae</taxon>
        <taxon>Candidatus Opimibacter</taxon>
    </lineage>
</organism>
<dbReference type="Proteomes" id="UP000808337">
    <property type="component" value="Unassembled WGS sequence"/>
</dbReference>
<proteinExistence type="predicted"/>
<dbReference type="NCBIfam" id="TIGR00481">
    <property type="entry name" value="YbhB/YbcL family Raf kinase inhibitor-like protein"/>
    <property type="match status" value="1"/>
</dbReference>
<reference evidence="1 2" key="1">
    <citation type="submission" date="2020-10" db="EMBL/GenBank/DDBJ databases">
        <title>Connecting structure to function with the recovery of over 1000 high-quality activated sludge metagenome-assembled genomes encoding full-length rRNA genes using long-read sequencing.</title>
        <authorList>
            <person name="Singleton C.M."/>
            <person name="Petriglieri F."/>
            <person name="Kristensen J.M."/>
            <person name="Kirkegaard R.H."/>
            <person name="Michaelsen T.Y."/>
            <person name="Andersen M.H."/>
            <person name="Karst S.M."/>
            <person name="Dueholm M.S."/>
            <person name="Nielsen P.H."/>
            <person name="Albertsen M."/>
        </authorList>
    </citation>
    <scope>NUCLEOTIDE SEQUENCE [LARGE SCALE GENOMIC DNA]</scope>
    <source>
        <strain evidence="1">Ribe_18-Q3-R11-54_MAXAC.273</strain>
    </source>
</reference>
<dbReference type="InterPro" id="IPR036610">
    <property type="entry name" value="PEBP-like_sf"/>
</dbReference>
<dbReference type="PANTHER" id="PTHR30289:SF1">
    <property type="entry name" value="PEBP (PHOSPHATIDYLETHANOLAMINE-BINDING PROTEIN) FAMILY PROTEIN"/>
    <property type="match status" value="1"/>
</dbReference>
<dbReference type="CDD" id="cd00865">
    <property type="entry name" value="PEBP_bact_arch"/>
    <property type="match status" value="1"/>
</dbReference>
<comment type="caution">
    <text evidence="1">The sequence shown here is derived from an EMBL/GenBank/DDBJ whole genome shotgun (WGS) entry which is preliminary data.</text>
</comment>
<dbReference type="Gene3D" id="3.90.280.10">
    <property type="entry name" value="PEBP-like"/>
    <property type="match status" value="1"/>
</dbReference>
<accession>A0A9D7XS89</accession>
<gene>
    <name evidence="1" type="ORF">IPP15_07440</name>
</gene>
<sequence length="162" mass="18335">MHDSIIPDFSTKAVHFKSLKISSPAFGEHETIPSKYTCDGQDINPPLDIDDIPMEAKSLALIMDDPDAPRGTWVHWVVWNIPITHHIRENEKPGEEGLNNSDDHQYGGPCPPSGIHRYFFKVYALDTLLDLPADTRKEQLEKKMSKHIVAFGELVGLYSRDK</sequence>
<dbReference type="InterPro" id="IPR008914">
    <property type="entry name" value="PEBP"/>
</dbReference>